<evidence type="ECO:0000313" key="2">
    <source>
        <dbReference type="Proteomes" id="UP000076532"/>
    </source>
</evidence>
<protein>
    <submittedName>
        <fullName evidence="1">Uncharacterized protein</fullName>
    </submittedName>
</protein>
<gene>
    <name evidence="1" type="ORF">FIBSPDRAFT_362146</name>
</gene>
<accession>A0A166PCQ7</accession>
<proteinExistence type="predicted"/>
<evidence type="ECO:0000313" key="1">
    <source>
        <dbReference type="EMBL" id="KZP25955.1"/>
    </source>
</evidence>
<name>A0A166PCQ7_9AGAM</name>
<keyword evidence="2" id="KW-1185">Reference proteome</keyword>
<sequence length="109" mass="12959">MTTFHRPLCSWRSDTHHGRSAGKRCLSVLVHRLLVRCQLTLRMKKLYLQHRHGIRNPAESHSLHRRRESRLSRSQGTVEDIKLIYIKAELLRVFSQLDRERKRQILAAL</sequence>
<dbReference type="EMBL" id="KV417517">
    <property type="protein sequence ID" value="KZP25955.1"/>
    <property type="molecule type" value="Genomic_DNA"/>
</dbReference>
<dbReference type="Proteomes" id="UP000076532">
    <property type="component" value="Unassembled WGS sequence"/>
</dbReference>
<organism evidence="1 2">
    <name type="scientific">Athelia psychrophila</name>
    <dbReference type="NCBI Taxonomy" id="1759441"/>
    <lineage>
        <taxon>Eukaryota</taxon>
        <taxon>Fungi</taxon>
        <taxon>Dikarya</taxon>
        <taxon>Basidiomycota</taxon>
        <taxon>Agaricomycotina</taxon>
        <taxon>Agaricomycetes</taxon>
        <taxon>Agaricomycetidae</taxon>
        <taxon>Atheliales</taxon>
        <taxon>Atheliaceae</taxon>
        <taxon>Athelia</taxon>
    </lineage>
</organism>
<reference evidence="1 2" key="1">
    <citation type="journal article" date="2016" name="Mol. Biol. Evol.">
        <title>Comparative Genomics of Early-Diverging Mushroom-Forming Fungi Provides Insights into the Origins of Lignocellulose Decay Capabilities.</title>
        <authorList>
            <person name="Nagy L.G."/>
            <person name="Riley R."/>
            <person name="Tritt A."/>
            <person name="Adam C."/>
            <person name="Daum C."/>
            <person name="Floudas D."/>
            <person name="Sun H."/>
            <person name="Yadav J.S."/>
            <person name="Pangilinan J."/>
            <person name="Larsson K.H."/>
            <person name="Matsuura K."/>
            <person name="Barry K."/>
            <person name="Labutti K."/>
            <person name="Kuo R."/>
            <person name="Ohm R.A."/>
            <person name="Bhattacharya S.S."/>
            <person name="Shirouzu T."/>
            <person name="Yoshinaga Y."/>
            <person name="Martin F.M."/>
            <person name="Grigoriev I.V."/>
            <person name="Hibbett D.S."/>
        </authorList>
    </citation>
    <scope>NUCLEOTIDE SEQUENCE [LARGE SCALE GENOMIC DNA]</scope>
    <source>
        <strain evidence="1 2">CBS 109695</strain>
    </source>
</reference>
<dbReference type="AlphaFoldDB" id="A0A166PCQ7"/>